<keyword evidence="9" id="KW-0472">Membrane</keyword>
<dbReference type="InterPro" id="IPR016464">
    <property type="entry name" value="NADH_Ub_cplx-1_asu_su-2"/>
</dbReference>
<dbReference type="AlphaFoldDB" id="A0A4U5QDM3"/>
<evidence type="ECO:0000256" key="2">
    <source>
        <dbReference type="ARBA" id="ARBA00004443"/>
    </source>
</evidence>
<keyword evidence="7" id="KW-0249">Electron transport</keyword>
<feature type="compositionally biased region" description="Polar residues" evidence="10">
    <location>
        <begin position="126"/>
        <end position="139"/>
    </location>
</feature>
<dbReference type="SUPFAM" id="SSF52833">
    <property type="entry name" value="Thioredoxin-like"/>
    <property type="match status" value="1"/>
</dbReference>
<dbReference type="InterPro" id="IPR036249">
    <property type="entry name" value="Thioredoxin-like_sf"/>
</dbReference>
<feature type="compositionally biased region" description="Polar residues" evidence="10">
    <location>
        <begin position="152"/>
        <end position="163"/>
    </location>
</feature>
<gene>
    <name evidence="12" type="ORF">D5086_0000098530</name>
</gene>
<feature type="compositionally biased region" description="Basic and acidic residues" evidence="10">
    <location>
        <begin position="140"/>
        <end position="151"/>
    </location>
</feature>
<dbReference type="SMART" id="SM00916">
    <property type="entry name" value="L51_S25_CI-B8"/>
    <property type="match status" value="1"/>
</dbReference>
<comment type="caution">
    <text evidence="12">The sequence shown here is derived from an EMBL/GenBank/DDBJ whole genome shotgun (WGS) entry which is preliminary data.</text>
</comment>
<name>A0A4U5QDM3_POPAL</name>
<evidence type="ECO:0000256" key="8">
    <source>
        <dbReference type="ARBA" id="ARBA00023128"/>
    </source>
</evidence>
<keyword evidence="6" id="KW-0999">Mitochondrion inner membrane</keyword>
<organism evidence="12">
    <name type="scientific">Populus alba</name>
    <name type="common">White poplar</name>
    <dbReference type="NCBI Taxonomy" id="43335"/>
    <lineage>
        <taxon>Eukaryota</taxon>
        <taxon>Viridiplantae</taxon>
        <taxon>Streptophyta</taxon>
        <taxon>Embryophyta</taxon>
        <taxon>Tracheophyta</taxon>
        <taxon>Spermatophyta</taxon>
        <taxon>Magnoliopsida</taxon>
        <taxon>eudicotyledons</taxon>
        <taxon>Gunneridae</taxon>
        <taxon>Pentapetalae</taxon>
        <taxon>rosids</taxon>
        <taxon>fabids</taxon>
        <taxon>Malpighiales</taxon>
        <taxon>Salicaceae</taxon>
        <taxon>Saliceae</taxon>
        <taxon>Populus</taxon>
    </lineage>
</organism>
<evidence type="ECO:0000256" key="4">
    <source>
        <dbReference type="ARBA" id="ARBA00022448"/>
    </source>
</evidence>
<dbReference type="Gene3D" id="3.40.30.10">
    <property type="entry name" value="Glutaredoxin"/>
    <property type="match status" value="1"/>
</dbReference>
<evidence type="ECO:0000313" key="12">
    <source>
        <dbReference type="EMBL" id="TKS08554.1"/>
    </source>
</evidence>
<dbReference type="PANTHER" id="PTHR12878:SF0">
    <property type="entry name" value="NADH DEHYDROGENASE [UBIQUINONE] 1 ALPHA SUBCOMPLEX SUBUNIT 2"/>
    <property type="match status" value="1"/>
</dbReference>
<evidence type="ECO:0000259" key="11">
    <source>
        <dbReference type="SMART" id="SM00916"/>
    </source>
</evidence>
<sequence>MAWRGHLSKNLKELRILLCQSSPSSSITRTFIEKNYKDLKTLNPKLPILIRECNGIEPQLWARYGIPLFSFSLPCLLSHFTISLNFSTELLDFAVTSADIPHAFDWVMVELPLFCLSASTPVTPRSTQQQICHPSTSSHHQIDAARERTDLHCSSSPSKQQPKATVYTVHNKKNGHCRAHHPHERADWASPIATKTHDSSLQHPRRQIASPPTAGRSPRHRQSCHPATISHH</sequence>
<feature type="domain" description="Ribosomal protein/NADH dehydrogenase" evidence="11">
    <location>
        <begin position="20"/>
        <end position="87"/>
    </location>
</feature>
<dbReference type="STRING" id="43335.A0A4U5QDM3"/>
<evidence type="ECO:0000256" key="10">
    <source>
        <dbReference type="SAM" id="MobiDB-lite"/>
    </source>
</evidence>
<dbReference type="InterPro" id="IPR007741">
    <property type="entry name" value="Ribosomal_mL43/mS25/NADH_DH"/>
</dbReference>
<comment type="function">
    <text evidence="1">Accessory subunit of the mitochondrial membrane respiratory chain NADH dehydrogenase (Complex I), that is believed not to be involved in catalysis. Complex I functions in the transfer of electrons from NADH to the respiratory chain. The immediate electron acceptor for the enzyme is believed to be ubiquinone.</text>
</comment>
<feature type="region of interest" description="Disordered" evidence="10">
    <location>
        <begin position="126"/>
        <end position="232"/>
    </location>
</feature>
<keyword evidence="5" id="KW-0679">Respiratory chain</keyword>
<evidence type="ECO:0000256" key="6">
    <source>
        <dbReference type="ARBA" id="ARBA00022792"/>
    </source>
</evidence>
<evidence type="ECO:0000256" key="9">
    <source>
        <dbReference type="ARBA" id="ARBA00023136"/>
    </source>
</evidence>
<evidence type="ECO:0000256" key="7">
    <source>
        <dbReference type="ARBA" id="ARBA00022982"/>
    </source>
</evidence>
<evidence type="ECO:0000256" key="3">
    <source>
        <dbReference type="ARBA" id="ARBA00008939"/>
    </source>
</evidence>
<keyword evidence="4" id="KW-0813">Transport</keyword>
<keyword evidence="8" id="KW-0496">Mitochondrion</keyword>
<protein>
    <submittedName>
        <fullName evidence="12">NADH dehydrogenase [ubiquinone] 1 alpha subcomplex subunit 2-like</fullName>
    </submittedName>
</protein>
<evidence type="ECO:0000256" key="1">
    <source>
        <dbReference type="ARBA" id="ARBA00003195"/>
    </source>
</evidence>
<comment type="subcellular location">
    <subcellularLocation>
        <location evidence="2">Mitochondrion inner membrane</location>
        <topology evidence="2">Peripheral membrane protein</topology>
        <orientation evidence="2">Matrix side</orientation>
    </subcellularLocation>
</comment>
<feature type="compositionally biased region" description="Basic residues" evidence="10">
    <location>
        <begin position="170"/>
        <end position="183"/>
    </location>
</feature>
<accession>A0A4U5QDM3</accession>
<dbReference type="GO" id="GO:0005743">
    <property type="term" value="C:mitochondrial inner membrane"/>
    <property type="evidence" value="ECO:0007669"/>
    <property type="project" value="UniProtKB-SubCell"/>
</dbReference>
<dbReference type="EMBL" id="RCHU01000292">
    <property type="protein sequence ID" value="TKS08554.1"/>
    <property type="molecule type" value="Genomic_DNA"/>
</dbReference>
<reference evidence="12" key="1">
    <citation type="submission" date="2018-10" db="EMBL/GenBank/DDBJ databases">
        <title>Population genomic analysis revealed the cold adaptation of white poplar.</title>
        <authorList>
            <person name="Liu Y.-J."/>
        </authorList>
    </citation>
    <scope>NUCLEOTIDE SEQUENCE [LARGE SCALE GENOMIC DNA]</scope>
    <source>
        <strain evidence="12">PAL-ZL1</strain>
    </source>
</reference>
<dbReference type="PANTHER" id="PTHR12878">
    <property type="entry name" value="NADH-UBIQUINONE OXIDOREDUCTASE B8 SUBUNIT"/>
    <property type="match status" value="1"/>
</dbReference>
<dbReference type="Pfam" id="PF05047">
    <property type="entry name" value="L51_S25_CI-B8"/>
    <property type="match status" value="1"/>
</dbReference>
<evidence type="ECO:0000256" key="5">
    <source>
        <dbReference type="ARBA" id="ARBA00022660"/>
    </source>
</evidence>
<keyword evidence="12" id="KW-0830">Ubiquinone</keyword>
<proteinExistence type="inferred from homology"/>
<comment type="similarity">
    <text evidence="3">Belongs to the complex I NDUFA2 subunit family.</text>
</comment>